<comment type="caution">
    <text evidence="1">The sequence shown here is derived from an EMBL/GenBank/DDBJ whole genome shotgun (WGS) entry which is preliminary data.</text>
</comment>
<reference evidence="2" key="1">
    <citation type="submission" date="2020-01" db="EMBL/GenBank/DDBJ databases">
        <title>Draft genome sequence of the Termite Coptotermes fromosanus.</title>
        <authorList>
            <person name="Itakura S."/>
            <person name="Yosikawa Y."/>
            <person name="Umezawa K."/>
        </authorList>
    </citation>
    <scope>NUCLEOTIDE SEQUENCE [LARGE SCALE GENOMIC DNA]</scope>
</reference>
<protein>
    <submittedName>
        <fullName evidence="1">Uncharacterized protein</fullName>
    </submittedName>
</protein>
<proteinExistence type="predicted"/>
<dbReference type="PANTHER" id="PTHR47326:SF1">
    <property type="entry name" value="HTH PSQ-TYPE DOMAIN-CONTAINING PROTEIN"/>
    <property type="match status" value="1"/>
</dbReference>
<dbReference type="Gene3D" id="3.30.420.10">
    <property type="entry name" value="Ribonuclease H-like superfamily/Ribonuclease H"/>
    <property type="match status" value="1"/>
</dbReference>
<gene>
    <name evidence="1" type="ORF">Cfor_09377</name>
</gene>
<dbReference type="PANTHER" id="PTHR47326">
    <property type="entry name" value="TRANSPOSABLE ELEMENT TC3 TRANSPOSASE-LIKE PROTEIN"/>
    <property type="match status" value="1"/>
</dbReference>
<organism evidence="1 2">
    <name type="scientific">Coptotermes formosanus</name>
    <name type="common">Formosan subterranean termite</name>
    <dbReference type="NCBI Taxonomy" id="36987"/>
    <lineage>
        <taxon>Eukaryota</taxon>
        <taxon>Metazoa</taxon>
        <taxon>Ecdysozoa</taxon>
        <taxon>Arthropoda</taxon>
        <taxon>Hexapoda</taxon>
        <taxon>Insecta</taxon>
        <taxon>Pterygota</taxon>
        <taxon>Neoptera</taxon>
        <taxon>Polyneoptera</taxon>
        <taxon>Dictyoptera</taxon>
        <taxon>Blattodea</taxon>
        <taxon>Blattoidea</taxon>
        <taxon>Termitoidae</taxon>
        <taxon>Rhinotermitidae</taxon>
        <taxon>Coptotermes</taxon>
    </lineage>
</organism>
<dbReference type="AlphaFoldDB" id="A0A6L2PVI3"/>
<accession>A0A6L2PVI3</accession>
<keyword evidence="2" id="KW-1185">Reference proteome</keyword>
<dbReference type="OrthoDB" id="6766291at2759"/>
<dbReference type="InParanoid" id="A0A6L2PVI3"/>
<name>A0A6L2PVI3_COPFO</name>
<dbReference type="EMBL" id="BLKM01000655">
    <property type="protein sequence ID" value="GFG36633.1"/>
    <property type="molecule type" value="Genomic_DNA"/>
</dbReference>
<dbReference type="InterPro" id="IPR036397">
    <property type="entry name" value="RNaseH_sf"/>
</dbReference>
<dbReference type="Proteomes" id="UP000502823">
    <property type="component" value="Unassembled WGS sequence"/>
</dbReference>
<dbReference type="GO" id="GO:0003676">
    <property type="term" value="F:nucleic acid binding"/>
    <property type="evidence" value="ECO:0007669"/>
    <property type="project" value="InterPro"/>
</dbReference>
<sequence length="73" mass="8405">MNEIPFAVRRLFEFQQGIAPPHFAGEVRKLLKEVLPGRWIGHEGPIQWPPRYPDLTRLDFCPLGSSEVTCVPY</sequence>
<evidence type="ECO:0000313" key="1">
    <source>
        <dbReference type="EMBL" id="GFG36633.1"/>
    </source>
</evidence>
<evidence type="ECO:0000313" key="2">
    <source>
        <dbReference type="Proteomes" id="UP000502823"/>
    </source>
</evidence>